<dbReference type="AlphaFoldDB" id="A0A0D2LH69"/>
<name>A0A0D2LH69_HYPSF</name>
<organism evidence="1 2">
    <name type="scientific">Hypholoma sublateritium (strain FD-334 SS-4)</name>
    <dbReference type="NCBI Taxonomy" id="945553"/>
    <lineage>
        <taxon>Eukaryota</taxon>
        <taxon>Fungi</taxon>
        <taxon>Dikarya</taxon>
        <taxon>Basidiomycota</taxon>
        <taxon>Agaricomycotina</taxon>
        <taxon>Agaricomycetes</taxon>
        <taxon>Agaricomycetidae</taxon>
        <taxon>Agaricales</taxon>
        <taxon>Agaricineae</taxon>
        <taxon>Strophariaceae</taxon>
        <taxon>Hypholoma</taxon>
    </lineage>
</organism>
<keyword evidence="2" id="KW-1185">Reference proteome</keyword>
<dbReference type="OrthoDB" id="3227343at2759"/>
<feature type="non-terminal residue" evidence="1">
    <location>
        <position position="1"/>
    </location>
</feature>
<evidence type="ECO:0000313" key="1">
    <source>
        <dbReference type="EMBL" id="KJA26977.1"/>
    </source>
</evidence>
<accession>A0A0D2LH69</accession>
<dbReference type="Proteomes" id="UP000054270">
    <property type="component" value="Unassembled WGS sequence"/>
</dbReference>
<evidence type="ECO:0000313" key="2">
    <source>
        <dbReference type="Proteomes" id="UP000054270"/>
    </source>
</evidence>
<dbReference type="STRING" id="945553.A0A0D2LH69"/>
<sequence>GVTDFALSALEHLASAHDAIIEARAFQTRQANKRRSSEPVIRVDDLVFLSTKNLNLPKNRARKLLPRFIGPYKVI</sequence>
<protein>
    <submittedName>
        <fullName evidence="1">Uncharacterized protein</fullName>
    </submittedName>
</protein>
<proteinExistence type="predicted"/>
<gene>
    <name evidence="1" type="ORF">HYPSUDRAFT_99390</name>
</gene>
<reference evidence="2" key="1">
    <citation type="submission" date="2014-04" db="EMBL/GenBank/DDBJ databases">
        <title>Evolutionary Origins and Diversification of the Mycorrhizal Mutualists.</title>
        <authorList>
            <consortium name="DOE Joint Genome Institute"/>
            <consortium name="Mycorrhizal Genomics Consortium"/>
            <person name="Kohler A."/>
            <person name="Kuo A."/>
            <person name="Nagy L.G."/>
            <person name="Floudas D."/>
            <person name="Copeland A."/>
            <person name="Barry K.W."/>
            <person name="Cichocki N."/>
            <person name="Veneault-Fourrey C."/>
            <person name="LaButti K."/>
            <person name="Lindquist E.A."/>
            <person name="Lipzen A."/>
            <person name="Lundell T."/>
            <person name="Morin E."/>
            <person name="Murat C."/>
            <person name="Riley R."/>
            <person name="Ohm R."/>
            <person name="Sun H."/>
            <person name="Tunlid A."/>
            <person name="Henrissat B."/>
            <person name="Grigoriev I.V."/>
            <person name="Hibbett D.S."/>
            <person name="Martin F."/>
        </authorList>
    </citation>
    <scope>NUCLEOTIDE SEQUENCE [LARGE SCALE GENOMIC DNA]</scope>
    <source>
        <strain evidence="2">FD-334 SS-4</strain>
    </source>
</reference>
<dbReference type="EMBL" id="KN817526">
    <property type="protein sequence ID" value="KJA26977.1"/>
    <property type="molecule type" value="Genomic_DNA"/>
</dbReference>
<feature type="non-terminal residue" evidence="1">
    <location>
        <position position="75"/>
    </location>
</feature>